<gene>
    <name evidence="1" type="ORF">M409DRAFT_30570</name>
</gene>
<dbReference type="AlphaFoldDB" id="A0A6A6BZG4"/>
<dbReference type="GeneID" id="54563266"/>
<organism evidence="1 2">
    <name type="scientific">Zasmidium cellare ATCC 36951</name>
    <dbReference type="NCBI Taxonomy" id="1080233"/>
    <lineage>
        <taxon>Eukaryota</taxon>
        <taxon>Fungi</taxon>
        <taxon>Dikarya</taxon>
        <taxon>Ascomycota</taxon>
        <taxon>Pezizomycotina</taxon>
        <taxon>Dothideomycetes</taxon>
        <taxon>Dothideomycetidae</taxon>
        <taxon>Mycosphaerellales</taxon>
        <taxon>Mycosphaerellaceae</taxon>
        <taxon>Zasmidium</taxon>
    </lineage>
</organism>
<reference evidence="1" key="1">
    <citation type="journal article" date="2020" name="Stud. Mycol.">
        <title>101 Dothideomycetes genomes: a test case for predicting lifestyles and emergence of pathogens.</title>
        <authorList>
            <person name="Haridas S."/>
            <person name="Albert R."/>
            <person name="Binder M."/>
            <person name="Bloem J."/>
            <person name="Labutti K."/>
            <person name="Salamov A."/>
            <person name="Andreopoulos B."/>
            <person name="Baker S."/>
            <person name="Barry K."/>
            <person name="Bills G."/>
            <person name="Bluhm B."/>
            <person name="Cannon C."/>
            <person name="Castanera R."/>
            <person name="Culley D."/>
            <person name="Daum C."/>
            <person name="Ezra D."/>
            <person name="Gonzalez J."/>
            <person name="Henrissat B."/>
            <person name="Kuo A."/>
            <person name="Liang C."/>
            <person name="Lipzen A."/>
            <person name="Lutzoni F."/>
            <person name="Magnuson J."/>
            <person name="Mondo S."/>
            <person name="Nolan M."/>
            <person name="Ohm R."/>
            <person name="Pangilinan J."/>
            <person name="Park H.-J."/>
            <person name="Ramirez L."/>
            <person name="Alfaro M."/>
            <person name="Sun H."/>
            <person name="Tritt A."/>
            <person name="Yoshinaga Y."/>
            <person name="Zwiers L.-H."/>
            <person name="Turgeon B."/>
            <person name="Goodwin S."/>
            <person name="Spatafora J."/>
            <person name="Crous P."/>
            <person name="Grigoriev I."/>
        </authorList>
    </citation>
    <scope>NUCLEOTIDE SEQUENCE</scope>
    <source>
        <strain evidence="1">ATCC 36951</strain>
    </source>
</reference>
<dbReference type="EMBL" id="ML993645">
    <property type="protein sequence ID" value="KAF2158939.1"/>
    <property type="molecule type" value="Genomic_DNA"/>
</dbReference>
<proteinExistence type="predicted"/>
<evidence type="ECO:0000313" key="2">
    <source>
        <dbReference type="Proteomes" id="UP000799537"/>
    </source>
</evidence>
<protein>
    <submittedName>
        <fullName evidence="1">Uncharacterized protein</fullName>
    </submittedName>
</protein>
<name>A0A6A6BZG4_ZASCE</name>
<dbReference type="RefSeq" id="XP_033659828.1">
    <property type="nucleotide sequence ID" value="XM_033809994.1"/>
</dbReference>
<keyword evidence="2" id="KW-1185">Reference proteome</keyword>
<dbReference type="OrthoDB" id="3621359at2759"/>
<sequence>MTSKEADEQFGRYAKSIGKGVPSELLSEIIEFSSDASRRDWFAKRNTVPFWYERFDKDGLTQKLSILADVWVEVSKSNMVAGIPTDLTTSKCEDNIRRAAHHVDRAQKPANKELVLAFGVYKFKQYTKWELVPHPARYNRSSGTQTMICVALEDLSPSNGFPFELQCGQDVCIDGGADLFLPPTGGGMAVLIWIDL</sequence>
<evidence type="ECO:0000313" key="1">
    <source>
        <dbReference type="EMBL" id="KAF2158939.1"/>
    </source>
</evidence>
<accession>A0A6A6BZG4</accession>
<dbReference type="Proteomes" id="UP000799537">
    <property type="component" value="Unassembled WGS sequence"/>
</dbReference>